<keyword evidence="8 9" id="KW-0472">Membrane</keyword>
<dbReference type="GO" id="GO:0015818">
    <property type="term" value="P:isoleucine transport"/>
    <property type="evidence" value="ECO:0007669"/>
    <property type="project" value="TreeGrafter"/>
</dbReference>
<accession>A0A371IXW4</accession>
<feature type="transmembrane region" description="Helical" evidence="9">
    <location>
        <begin position="79"/>
        <end position="98"/>
    </location>
</feature>
<gene>
    <name evidence="10" type="primary">brnQ</name>
    <name evidence="10" type="ORF">CHL78_018690</name>
</gene>
<evidence type="ECO:0000313" key="11">
    <source>
        <dbReference type="Proteomes" id="UP000215694"/>
    </source>
</evidence>
<comment type="caution">
    <text evidence="10">The sequence shown here is derived from an EMBL/GenBank/DDBJ whole genome shotgun (WGS) entry which is preliminary data.</text>
</comment>
<feature type="transmembrane region" description="Helical" evidence="9">
    <location>
        <begin position="231"/>
        <end position="257"/>
    </location>
</feature>
<keyword evidence="5 9" id="KW-0812">Transmembrane</keyword>
<evidence type="ECO:0000256" key="1">
    <source>
        <dbReference type="ARBA" id="ARBA00004651"/>
    </source>
</evidence>
<evidence type="ECO:0000256" key="3">
    <source>
        <dbReference type="ARBA" id="ARBA00022448"/>
    </source>
</evidence>
<dbReference type="EMBL" id="NOJY02000082">
    <property type="protein sequence ID" value="RDY25335.1"/>
    <property type="molecule type" value="Genomic_DNA"/>
</dbReference>
<dbReference type="NCBIfam" id="TIGR00796">
    <property type="entry name" value="livcs"/>
    <property type="match status" value="1"/>
</dbReference>
<dbReference type="InterPro" id="IPR004685">
    <property type="entry name" value="Brnchd-chn_aa_trnsp_Livcs"/>
</dbReference>
<dbReference type="PANTHER" id="PTHR30588:SF0">
    <property type="entry name" value="BRANCHED-CHAIN AMINO ACID PERMEASE BRNQ"/>
    <property type="match status" value="1"/>
</dbReference>
<keyword evidence="7 9" id="KW-1133">Transmembrane helix</keyword>
<dbReference type="AlphaFoldDB" id="A0A371IXW4"/>
<comment type="similarity">
    <text evidence="2 9">Belongs to the branched chain amino acid transporter family.</text>
</comment>
<evidence type="ECO:0000256" key="8">
    <source>
        <dbReference type="ARBA" id="ARBA00023136"/>
    </source>
</evidence>
<keyword evidence="4" id="KW-1003">Cell membrane</keyword>
<evidence type="ECO:0000313" key="10">
    <source>
        <dbReference type="EMBL" id="RDY25335.1"/>
    </source>
</evidence>
<feature type="transmembrane region" description="Helical" evidence="9">
    <location>
        <begin position="316"/>
        <end position="337"/>
    </location>
</feature>
<dbReference type="GO" id="GO:0005886">
    <property type="term" value="C:plasma membrane"/>
    <property type="evidence" value="ECO:0007669"/>
    <property type="project" value="UniProtKB-SubCell"/>
</dbReference>
<name>A0A371IXW4_9FIRM</name>
<feature type="transmembrane region" description="Helical" evidence="9">
    <location>
        <begin position="149"/>
        <end position="171"/>
    </location>
</feature>
<comment type="subcellular location">
    <subcellularLocation>
        <location evidence="1 9">Cell membrane</location>
        <topology evidence="1 9">Multi-pass membrane protein</topology>
    </subcellularLocation>
</comment>
<dbReference type="Proteomes" id="UP000215694">
    <property type="component" value="Unassembled WGS sequence"/>
</dbReference>
<evidence type="ECO:0000256" key="5">
    <source>
        <dbReference type="ARBA" id="ARBA00022692"/>
    </source>
</evidence>
<dbReference type="RefSeq" id="WP_116041691.1">
    <property type="nucleotide sequence ID" value="NZ_NOJY02000082.1"/>
</dbReference>
<dbReference type="GO" id="GO:0005304">
    <property type="term" value="F:L-valine transmembrane transporter activity"/>
    <property type="evidence" value="ECO:0007669"/>
    <property type="project" value="TreeGrafter"/>
</dbReference>
<feature type="transmembrane region" description="Helical" evidence="9">
    <location>
        <begin position="7"/>
        <end position="27"/>
    </location>
</feature>
<keyword evidence="6 9" id="KW-0029">Amino-acid transport</keyword>
<feature type="transmembrane region" description="Helical" evidence="9">
    <location>
        <begin position="343"/>
        <end position="361"/>
    </location>
</feature>
<dbReference type="GO" id="GO:0015820">
    <property type="term" value="P:L-leucine transport"/>
    <property type="evidence" value="ECO:0007669"/>
    <property type="project" value="TreeGrafter"/>
</dbReference>
<dbReference type="OrthoDB" id="9783920at2"/>
<evidence type="ECO:0000256" key="9">
    <source>
        <dbReference type="RuleBase" id="RU362122"/>
    </source>
</evidence>
<protein>
    <recommendedName>
        <fullName evidence="9">Branched-chain amino acid transport system carrier protein</fullName>
    </recommendedName>
</protein>
<feature type="transmembrane region" description="Helical" evidence="9">
    <location>
        <begin position="277"/>
        <end position="304"/>
    </location>
</feature>
<sequence length="419" mass="42973">MNSKSKDVAVVGFALFSMFFGAGNLLFPPYLGLISGESWLTSLGGFVLADVGLALLVIAAAAKCSGDLDQVLGRAGKGLAKIIGAASVLCIGPLLAIPRTAATTYEMGILPILGDKGVIAPIIVSVLFFGLTLILTIKPSRVVDIIGKILTPTLLIALAALIVIGIINPIGGINPDSMIEKSLFAEGVSQGYLTMDALGAAVLAGVIISSVGDKGYNEAADKVKLTMKAGLVAGVALTLVYGGLTYLGATLSNLYGIDTPQASLMVEITASLLGNPGKIILCVIVTLACLTTSIGLTSAAGNYFSKSTNGKLKYETIVISVCVFSAVVSNFGVSTIIQFSAPILEIVYPVLMILVIMTLVCGNVKNDNAFKGAAYTTLLVSILSVTNGLWGVAPFVSKLPLASLGFNWVVPAIIGAVLG</sequence>
<evidence type="ECO:0000256" key="4">
    <source>
        <dbReference type="ARBA" id="ARBA00022475"/>
    </source>
</evidence>
<dbReference type="Pfam" id="PF05525">
    <property type="entry name" value="Branch_AA_trans"/>
    <property type="match status" value="1"/>
</dbReference>
<organism evidence="10 11">
    <name type="scientific">Romboutsia weinsteinii</name>
    <dbReference type="NCBI Taxonomy" id="2020949"/>
    <lineage>
        <taxon>Bacteria</taxon>
        <taxon>Bacillati</taxon>
        <taxon>Bacillota</taxon>
        <taxon>Clostridia</taxon>
        <taxon>Peptostreptococcales</taxon>
        <taxon>Peptostreptococcaceae</taxon>
        <taxon>Romboutsia</taxon>
    </lineage>
</organism>
<feature type="non-terminal residue" evidence="10">
    <location>
        <position position="419"/>
    </location>
</feature>
<dbReference type="PANTHER" id="PTHR30588">
    <property type="entry name" value="BRANCHED-CHAIN AMINO ACID TRANSPORT SYSTEM 2 CARRIER PROTEIN"/>
    <property type="match status" value="1"/>
</dbReference>
<dbReference type="GO" id="GO:0015188">
    <property type="term" value="F:L-isoleucine transmembrane transporter activity"/>
    <property type="evidence" value="ECO:0007669"/>
    <property type="project" value="TreeGrafter"/>
</dbReference>
<evidence type="ECO:0000256" key="2">
    <source>
        <dbReference type="ARBA" id="ARBA00008540"/>
    </source>
</evidence>
<feature type="transmembrane region" description="Helical" evidence="9">
    <location>
        <begin position="39"/>
        <end position="58"/>
    </location>
</feature>
<feature type="transmembrane region" description="Helical" evidence="9">
    <location>
        <begin position="373"/>
        <end position="393"/>
    </location>
</feature>
<evidence type="ECO:0000256" key="6">
    <source>
        <dbReference type="ARBA" id="ARBA00022970"/>
    </source>
</evidence>
<feature type="transmembrane region" description="Helical" evidence="9">
    <location>
        <begin position="118"/>
        <end position="137"/>
    </location>
</feature>
<proteinExistence type="inferred from homology"/>
<comment type="function">
    <text evidence="9">Component of the transport system for branched-chain amino acids.</text>
</comment>
<feature type="transmembrane region" description="Helical" evidence="9">
    <location>
        <begin position="191"/>
        <end position="211"/>
    </location>
</feature>
<evidence type="ECO:0000256" key="7">
    <source>
        <dbReference type="ARBA" id="ARBA00022989"/>
    </source>
</evidence>
<keyword evidence="3 9" id="KW-0813">Transport</keyword>
<feature type="transmembrane region" description="Helical" evidence="9">
    <location>
        <begin position="399"/>
        <end position="418"/>
    </location>
</feature>
<reference evidence="10 11" key="1">
    <citation type="journal article" date="2017" name="Genome Announc.">
        <title>Draft Genome Sequence of Romboutsia weinsteinii sp. nov. Strain CCRI-19649(T) Isolated from Surface Water.</title>
        <authorList>
            <person name="Maheux A.F."/>
            <person name="Boudreau D.K."/>
            <person name="Berube E."/>
            <person name="Boissinot M."/>
            <person name="Cantin P."/>
            <person name="Raymond F."/>
            <person name="Corbeil J."/>
            <person name="Omar R.F."/>
            <person name="Bergeron M.G."/>
        </authorList>
    </citation>
    <scope>NUCLEOTIDE SEQUENCE [LARGE SCALE GENOMIC DNA]</scope>
    <source>
        <strain evidence="10 11">CCRI-19649</strain>
    </source>
</reference>
<dbReference type="GO" id="GO:0015190">
    <property type="term" value="F:L-leucine transmembrane transporter activity"/>
    <property type="evidence" value="ECO:0007669"/>
    <property type="project" value="TreeGrafter"/>
</dbReference>
<keyword evidence="11" id="KW-1185">Reference proteome</keyword>